<dbReference type="Proteomes" id="UP000249123">
    <property type="component" value="Unassembled WGS sequence"/>
</dbReference>
<dbReference type="EMBL" id="AWFB01000009">
    <property type="protein sequence ID" value="RAN34693.1"/>
    <property type="molecule type" value="Genomic_DNA"/>
</dbReference>
<dbReference type="PANTHER" id="PTHR43031">
    <property type="entry name" value="FAD-DEPENDENT OXIDOREDUCTASE"/>
    <property type="match status" value="1"/>
</dbReference>
<evidence type="ECO:0000313" key="2">
    <source>
        <dbReference type="Proteomes" id="UP000249123"/>
    </source>
</evidence>
<dbReference type="eggNOG" id="COG0607">
    <property type="taxonomic scope" value="Bacteria"/>
</dbReference>
<dbReference type="STRING" id="1280941.HY2_09980"/>
<evidence type="ECO:0000313" key="1">
    <source>
        <dbReference type="EMBL" id="RAN34693.1"/>
    </source>
</evidence>
<protein>
    <submittedName>
        <fullName evidence="1">Sulfurtransferase</fullName>
    </submittedName>
</protein>
<dbReference type="Gene3D" id="3.40.250.10">
    <property type="entry name" value="Rhodanese-like domain"/>
    <property type="match status" value="1"/>
</dbReference>
<dbReference type="OrthoDB" id="9807812at2"/>
<dbReference type="InterPro" id="IPR001763">
    <property type="entry name" value="Rhodanese-like_dom"/>
</dbReference>
<dbReference type="InterPro" id="IPR050229">
    <property type="entry name" value="GlpE_sulfurtransferase"/>
</dbReference>
<sequence length="119" mass="12813">MADERDLSPNTVFEDLKAGRIILVDVREPAEFANQRIHGALLNPLSTFEPKAVPTDTARRVVFQCGSGKRSRQALEAFMAETGADAAHLAGGIGAWKQAGLPCVQINPATGQVEDHGRY</sequence>
<dbReference type="RefSeq" id="WP_034825002.1">
    <property type="nucleotide sequence ID" value="NZ_AWFA01000009.1"/>
</dbReference>
<accession>A0A062U2Q3</accession>
<reference evidence="1 2" key="1">
    <citation type="submission" date="2013-04" db="EMBL/GenBank/DDBJ databases">
        <title>Hyphomonas sp. T24B3 Genome Sequencing.</title>
        <authorList>
            <person name="Lai Q."/>
            <person name="Shao Z."/>
        </authorList>
    </citation>
    <scope>NUCLEOTIDE SEQUENCE [LARGE SCALE GENOMIC DNA]</scope>
    <source>
        <strain evidence="1 2">T24B3</strain>
    </source>
</reference>
<dbReference type="PROSITE" id="PS50206">
    <property type="entry name" value="RHODANESE_3"/>
    <property type="match status" value="1"/>
</dbReference>
<keyword evidence="2" id="KW-1185">Reference proteome</keyword>
<dbReference type="Pfam" id="PF00581">
    <property type="entry name" value="Rhodanese"/>
    <property type="match status" value="1"/>
</dbReference>
<dbReference type="AlphaFoldDB" id="A0A062U2Q3"/>
<proteinExistence type="predicted"/>
<accession>A0A328JV53</accession>
<gene>
    <name evidence="1" type="ORF">HY3_10310</name>
</gene>
<dbReference type="PANTHER" id="PTHR43031:SF1">
    <property type="entry name" value="PYRIDINE NUCLEOTIDE-DISULPHIDE OXIDOREDUCTASE"/>
    <property type="match status" value="1"/>
</dbReference>
<comment type="caution">
    <text evidence="1">The sequence shown here is derived from an EMBL/GenBank/DDBJ whole genome shotgun (WGS) entry which is preliminary data.</text>
</comment>
<dbReference type="SMART" id="SM00450">
    <property type="entry name" value="RHOD"/>
    <property type="match status" value="1"/>
</dbReference>
<name>A0A062U2Q3_9PROT</name>
<dbReference type="SUPFAM" id="SSF52821">
    <property type="entry name" value="Rhodanese/Cell cycle control phosphatase"/>
    <property type="match status" value="1"/>
</dbReference>
<dbReference type="InterPro" id="IPR036873">
    <property type="entry name" value="Rhodanese-like_dom_sf"/>
</dbReference>
<organism evidence="1 2">
    <name type="scientific">Hyphomonas pacifica</name>
    <dbReference type="NCBI Taxonomy" id="1280941"/>
    <lineage>
        <taxon>Bacteria</taxon>
        <taxon>Pseudomonadati</taxon>
        <taxon>Pseudomonadota</taxon>
        <taxon>Alphaproteobacteria</taxon>
        <taxon>Hyphomonadales</taxon>
        <taxon>Hyphomonadaceae</taxon>
        <taxon>Hyphomonas</taxon>
    </lineage>
</organism>